<accession>A0ABV4BSE1</accession>
<keyword evidence="2" id="KW-1185">Reference proteome</keyword>
<name>A0ABV4BSE1_9CLOT</name>
<protein>
    <submittedName>
        <fullName evidence="1">Uncharacterized protein</fullName>
    </submittedName>
</protein>
<dbReference type="Proteomes" id="UP001564657">
    <property type="component" value="Unassembled WGS sequence"/>
</dbReference>
<gene>
    <name evidence="1" type="ORF">AB8U03_16155</name>
</gene>
<evidence type="ECO:0000313" key="1">
    <source>
        <dbReference type="EMBL" id="MEY8001704.1"/>
    </source>
</evidence>
<dbReference type="EMBL" id="JBGEWD010000023">
    <property type="protein sequence ID" value="MEY8001704.1"/>
    <property type="molecule type" value="Genomic_DNA"/>
</dbReference>
<proteinExistence type="predicted"/>
<evidence type="ECO:0000313" key="2">
    <source>
        <dbReference type="Proteomes" id="UP001564657"/>
    </source>
</evidence>
<organism evidence="1 2">
    <name type="scientific">Clostridium moutaii</name>
    <dbReference type="NCBI Taxonomy" id="3240932"/>
    <lineage>
        <taxon>Bacteria</taxon>
        <taxon>Bacillati</taxon>
        <taxon>Bacillota</taxon>
        <taxon>Clostridia</taxon>
        <taxon>Eubacteriales</taxon>
        <taxon>Clostridiaceae</taxon>
        <taxon>Clostridium</taxon>
    </lineage>
</organism>
<dbReference type="RefSeq" id="WP_369705596.1">
    <property type="nucleotide sequence ID" value="NZ_JBGEWD010000023.1"/>
</dbReference>
<comment type="caution">
    <text evidence="1">The sequence shown here is derived from an EMBL/GenBank/DDBJ whole genome shotgun (WGS) entry which is preliminary data.</text>
</comment>
<reference evidence="1 2" key="1">
    <citation type="submission" date="2024-08" db="EMBL/GenBank/DDBJ databases">
        <title>Clostridium lapicellarii sp. nov., and Clostridium renhuaiense sp. nov., two species isolated from the mud in a fermentation cellar used for producing sauce-flavour Chinese liquors.</title>
        <authorList>
            <person name="Yang F."/>
            <person name="Wang H."/>
            <person name="Chen L.Q."/>
            <person name="Zhou N."/>
            <person name="Lu J.J."/>
            <person name="Pu X.X."/>
            <person name="Wan B."/>
            <person name="Wang L."/>
            <person name="Liu S.J."/>
        </authorList>
    </citation>
    <scope>NUCLEOTIDE SEQUENCE [LARGE SCALE GENOMIC DNA]</scope>
    <source>
        <strain evidence="1 2">MT-5</strain>
    </source>
</reference>
<sequence>MVVNTDKKDLQEIVDLLDKKLDEKLDTIKSQLDENTQILKALVHSLEVVGTGKNKVDNDIDIENIKNDIKNINENIDAIKTIIGRHQVDIKVLKGR</sequence>